<comment type="caution">
    <text evidence="1">The sequence shown here is derived from an EMBL/GenBank/DDBJ whole genome shotgun (WGS) entry which is preliminary data.</text>
</comment>
<proteinExistence type="predicted"/>
<dbReference type="InterPro" id="IPR036692">
    <property type="entry name" value="Shew3726-like_sf"/>
</dbReference>
<evidence type="ECO:0000313" key="1">
    <source>
        <dbReference type="EMBL" id="TKV78886.1"/>
    </source>
</evidence>
<organism evidence="1 2">
    <name type="scientific">Bradyrhizobium elkanii</name>
    <dbReference type="NCBI Taxonomy" id="29448"/>
    <lineage>
        <taxon>Bacteria</taxon>
        <taxon>Pseudomonadati</taxon>
        <taxon>Pseudomonadota</taxon>
        <taxon>Alphaproteobacteria</taxon>
        <taxon>Hyphomicrobiales</taxon>
        <taxon>Nitrobacteraceae</taxon>
        <taxon>Bradyrhizobium</taxon>
    </lineage>
</organism>
<protein>
    <submittedName>
        <fullName evidence="1">DUF1488 domain-containing protein</fullName>
    </submittedName>
</protein>
<dbReference type="RefSeq" id="WP_137480854.1">
    <property type="nucleotide sequence ID" value="NZ_SZZP01000015.1"/>
</dbReference>
<dbReference type="EMBL" id="SZZP01000015">
    <property type="protein sequence ID" value="TKV78886.1"/>
    <property type="molecule type" value="Genomic_DNA"/>
</dbReference>
<dbReference type="Proteomes" id="UP000305095">
    <property type="component" value="Unassembled WGS sequence"/>
</dbReference>
<dbReference type="InterPro" id="IPR009962">
    <property type="entry name" value="DUF1488"/>
</dbReference>
<gene>
    <name evidence="1" type="ORF">FDV58_24600</name>
</gene>
<dbReference type="AlphaFoldDB" id="A0A4U6S2K8"/>
<dbReference type="Pfam" id="PF07369">
    <property type="entry name" value="DUF1488"/>
    <property type="match status" value="1"/>
</dbReference>
<sequence>MPLTRGRIGGYDSERLAFGFTMMNGDQEIECQISDAALDELAGTRGTASMARQAQFVALRDAVEQIASDLYDSGPMVRGATIRIFTKHIPKEQS</sequence>
<accession>A0A4U6S2K8</accession>
<name>A0A4U6S2K8_BRAEL</name>
<reference evidence="1 2" key="1">
    <citation type="submission" date="2019-05" db="EMBL/GenBank/DDBJ databases">
        <title>Draft Genome of Bradyrhizobium elkanii strain SEMIA 938, Used in Commercial Inoculants for Lupinus spp. in Brazil.</title>
        <authorList>
            <person name="Hungria M."/>
            <person name="Delamuta J.R.M."/>
            <person name="Ribeiro R.A."/>
            <person name="Nogueira M.A."/>
        </authorList>
    </citation>
    <scope>NUCLEOTIDE SEQUENCE [LARGE SCALE GENOMIC DNA]</scope>
    <source>
        <strain evidence="1 2">Semia 938</strain>
    </source>
</reference>
<evidence type="ECO:0000313" key="2">
    <source>
        <dbReference type="Proteomes" id="UP000305095"/>
    </source>
</evidence>
<dbReference type="SUPFAM" id="SSF160272">
    <property type="entry name" value="Shew3726-like"/>
    <property type="match status" value="1"/>
</dbReference>